<dbReference type="AlphaFoldDB" id="A0A7S4M491"/>
<dbReference type="GO" id="GO:0003714">
    <property type="term" value="F:transcription corepressor activity"/>
    <property type="evidence" value="ECO:0007669"/>
    <property type="project" value="TreeGrafter"/>
</dbReference>
<evidence type="ECO:0000256" key="1">
    <source>
        <dbReference type="ARBA" id="ARBA00004123"/>
    </source>
</evidence>
<evidence type="ECO:0000313" key="8">
    <source>
        <dbReference type="EMBL" id="CAE2199285.1"/>
    </source>
</evidence>
<evidence type="ECO:0000259" key="7">
    <source>
        <dbReference type="PROSITE" id="PS51059"/>
    </source>
</evidence>
<comment type="subcellular location">
    <subcellularLocation>
        <location evidence="1">Nucleus</location>
    </subcellularLocation>
</comment>
<dbReference type="PROSITE" id="PS51059">
    <property type="entry name" value="PARP_CATALYTIC"/>
    <property type="match status" value="1"/>
</dbReference>
<dbReference type="PANTHER" id="PTHR14453">
    <property type="entry name" value="PARP/ZINC FINGER CCCH TYPE DOMAIN CONTAINING PROTEIN"/>
    <property type="match status" value="1"/>
</dbReference>
<dbReference type="PANTHER" id="PTHR14453:SF102">
    <property type="entry name" value="PROTEIN MONO-ADP-RIBOSYLTRANSFERASE PARP14-LIKE"/>
    <property type="match status" value="1"/>
</dbReference>
<dbReference type="GO" id="GO:0005634">
    <property type="term" value="C:nucleus"/>
    <property type="evidence" value="ECO:0007669"/>
    <property type="project" value="UniProtKB-SubCell"/>
</dbReference>
<feature type="domain" description="PARP catalytic" evidence="7">
    <location>
        <begin position="25"/>
        <end position="144"/>
    </location>
</feature>
<organism evidence="8">
    <name type="scientific">Odontella aurita</name>
    <dbReference type="NCBI Taxonomy" id="265563"/>
    <lineage>
        <taxon>Eukaryota</taxon>
        <taxon>Sar</taxon>
        <taxon>Stramenopiles</taxon>
        <taxon>Ochrophyta</taxon>
        <taxon>Bacillariophyta</taxon>
        <taxon>Mediophyceae</taxon>
        <taxon>Biddulphiophycidae</taxon>
        <taxon>Eupodiscales</taxon>
        <taxon>Odontellaceae</taxon>
        <taxon>Odontella</taxon>
    </lineage>
</organism>
<dbReference type="GO" id="GO:0010629">
    <property type="term" value="P:negative regulation of gene expression"/>
    <property type="evidence" value="ECO:0007669"/>
    <property type="project" value="TreeGrafter"/>
</dbReference>
<name>A0A7S4M491_9STRA</name>
<dbReference type="GO" id="GO:0005737">
    <property type="term" value="C:cytoplasm"/>
    <property type="evidence" value="ECO:0007669"/>
    <property type="project" value="TreeGrafter"/>
</dbReference>
<reference evidence="8" key="1">
    <citation type="submission" date="2021-01" db="EMBL/GenBank/DDBJ databases">
        <authorList>
            <person name="Corre E."/>
            <person name="Pelletier E."/>
            <person name="Niang G."/>
            <person name="Scheremetjew M."/>
            <person name="Finn R."/>
            <person name="Kale V."/>
            <person name="Holt S."/>
            <person name="Cochrane G."/>
            <person name="Meng A."/>
            <person name="Brown T."/>
            <person name="Cohen L."/>
        </authorList>
    </citation>
    <scope>NUCLEOTIDE SEQUENCE</scope>
    <source>
        <strain evidence="8">Isolate 1302-5</strain>
    </source>
</reference>
<keyword evidence="3 6" id="KW-0808">Transferase</keyword>
<dbReference type="GO" id="GO:0070212">
    <property type="term" value="P:protein poly-ADP-ribosylation"/>
    <property type="evidence" value="ECO:0007669"/>
    <property type="project" value="TreeGrafter"/>
</dbReference>
<keyword evidence="2 6" id="KW-0328">Glycosyltransferase</keyword>
<evidence type="ECO:0000256" key="6">
    <source>
        <dbReference type="RuleBase" id="RU362114"/>
    </source>
</evidence>
<dbReference type="EMBL" id="HBKQ01000040">
    <property type="protein sequence ID" value="CAE2199285.1"/>
    <property type="molecule type" value="Transcribed_RNA"/>
</dbReference>
<dbReference type="SUPFAM" id="SSF56399">
    <property type="entry name" value="ADP-ribosylation"/>
    <property type="match status" value="1"/>
</dbReference>
<evidence type="ECO:0000256" key="4">
    <source>
        <dbReference type="ARBA" id="ARBA00023027"/>
    </source>
</evidence>
<protein>
    <recommendedName>
        <fullName evidence="6">Poly [ADP-ribose] polymerase</fullName>
        <shortName evidence="6">PARP</shortName>
        <ecNumber evidence="6">2.4.2.-</ecNumber>
    </recommendedName>
</protein>
<dbReference type="InterPro" id="IPR012317">
    <property type="entry name" value="Poly(ADP-ribose)pol_cat_dom"/>
</dbReference>
<accession>A0A7S4M491</accession>
<dbReference type="EC" id="2.4.2.-" evidence="6"/>
<dbReference type="Gene3D" id="3.90.228.10">
    <property type="match status" value="1"/>
</dbReference>
<dbReference type="GO" id="GO:0003950">
    <property type="term" value="F:NAD+ poly-ADP-ribosyltransferase activity"/>
    <property type="evidence" value="ECO:0007669"/>
    <property type="project" value="UniProtKB-UniRule"/>
</dbReference>
<keyword evidence="4 6" id="KW-0520">NAD</keyword>
<keyword evidence="5" id="KW-0539">Nucleus</keyword>
<evidence type="ECO:0000256" key="2">
    <source>
        <dbReference type="ARBA" id="ARBA00022676"/>
    </source>
</evidence>
<evidence type="ECO:0000256" key="5">
    <source>
        <dbReference type="ARBA" id="ARBA00023242"/>
    </source>
</evidence>
<dbReference type="Pfam" id="PF00644">
    <property type="entry name" value="PARP"/>
    <property type="match status" value="1"/>
</dbReference>
<evidence type="ECO:0000256" key="3">
    <source>
        <dbReference type="ARBA" id="ARBA00022679"/>
    </source>
</evidence>
<proteinExistence type="predicted"/>
<dbReference type="GO" id="GO:1990404">
    <property type="term" value="F:NAD+-protein mono-ADP-ribosyltransferase activity"/>
    <property type="evidence" value="ECO:0007669"/>
    <property type="project" value="TreeGrafter"/>
</dbReference>
<gene>
    <name evidence="8" type="ORF">OAUR00152_LOCUS28</name>
</gene>
<sequence>MRPSSKTSLMLASLDRFDDTSRFVDGISELLFETSAKIEDLDQHHPLARFAHDHFYESCSASEYRITAVKRIIHPLRQFQYNLQKKSMSSRNDGIGANEKLLFHGTHSQSMSKIIANGFNRSFSKREAYGSGIYFAQNALYSTD</sequence>
<dbReference type="InterPro" id="IPR052056">
    <property type="entry name" value="Mono-ARTD/PARP"/>
</dbReference>